<dbReference type="Gene3D" id="2.40.480.10">
    <property type="entry name" value="Allene oxide cyclase-like"/>
    <property type="match status" value="1"/>
</dbReference>
<comment type="function">
    <text evidence="4">Dirigent proteins impart stereoselectivity on the phenoxy radical-coupling reaction, yielding optically active lignans from two molecules of coniferyl alcohol in the biosynthesis of lignans, flavonolignans, and alkaloids and thus plays a central role in plant secondary metabolism.</text>
</comment>
<dbReference type="InParanoid" id="D8T6T6"/>
<dbReference type="InterPro" id="IPR044859">
    <property type="entry name" value="Allene_oxi_cyc_Dirigent"/>
</dbReference>
<reference evidence="5 6" key="1">
    <citation type="journal article" date="2011" name="Science">
        <title>The Selaginella genome identifies genetic changes associated with the evolution of vascular plants.</title>
        <authorList>
            <person name="Banks J.A."/>
            <person name="Nishiyama T."/>
            <person name="Hasebe M."/>
            <person name="Bowman J.L."/>
            <person name="Gribskov M."/>
            <person name="dePamphilis C."/>
            <person name="Albert V.A."/>
            <person name="Aono N."/>
            <person name="Aoyama T."/>
            <person name="Ambrose B.A."/>
            <person name="Ashton N.W."/>
            <person name="Axtell M.J."/>
            <person name="Barker E."/>
            <person name="Barker M.S."/>
            <person name="Bennetzen J.L."/>
            <person name="Bonawitz N.D."/>
            <person name="Chapple C."/>
            <person name="Cheng C."/>
            <person name="Correa L.G."/>
            <person name="Dacre M."/>
            <person name="DeBarry J."/>
            <person name="Dreyer I."/>
            <person name="Elias M."/>
            <person name="Engstrom E.M."/>
            <person name="Estelle M."/>
            <person name="Feng L."/>
            <person name="Finet C."/>
            <person name="Floyd S.K."/>
            <person name="Frommer W.B."/>
            <person name="Fujita T."/>
            <person name="Gramzow L."/>
            <person name="Gutensohn M."/>
            <person name="Harholt J."/>
            <person name="Hattori M."/>
            <person name="Heyl A."/>
            <person name="Hirai T."/>
            <person name="Hiwatashi Y."/>
            <person name="Ishikawa M."/>
            <person name="Iwata M."/>
            <person name="Karol K.G."/>
            <person name="Koehler B."/>
            <person name="Kolukisaoglu U."/>
            <person name="Kubo M."/>
            <person name="Kurata T."/>
            <person name="Lalonde S."/>
            <person name="Li K."/>
            <person name="Li Y."/>
            <person name="Litt A."/>
            <person name="Lyons E."/>
            <person name="Manning G."/>
            <person name="Maruyama T."/>
            <person name="Michael T.P."/>
            <person name="Mikami K."/>
            <person name="Miyazaki S."/>
            <person name="Morinaga S."/>
            <person name="Murata T."/>
            <person name="Mueller-Roeber B."/>
            <person name="Nelson D.R."/>
            <person name="Obara M."/>
            <person name="Oguri Y."/>
            <person name="Olmstead R.G."/>
            <person name="Onodera N."/>
            <person name="Petersen B.L."/>
            <person name="Pils B."/>
            <person name="Prigge M."/>
            <person name="Rensing S.A."/>
            <person name="Riano-Pachon D.M."/>
            <person name="Roberts A.W."/>
            <person name="Sato Y."/>
            <person name="Scheller H.V."/>
            <person name="Schulz B."/>
            <person name="Schulz C."/>
            <person name="Shakirov E.V."/>
            <person name="Shibagaki N."/>
            <person name="Shinohara N."/>
            <person name="Shippen D.E."/>
            <person name="Soerensen I."/>
            <person name="Sotooka R."/>
            <person name="Sugimoto N."/>
            <person name="Sugita M."/>
            <person name="Sumikawa N."/>
            <person name="Tanurdzic M."/>
            <person name="Theissen G."/>
            <person name="Ulvskov P."/>
            <person name="Wakazuki S."/>
            <person name="Weng J.K."/>
            <person name="Willats W.W."/>
            <person name="Wipf D."/>
            <person name="Wolf P.G."/>
            <person name="Yang L."/>
            <person name="Zimmer A.D."/>
            <person name="Zhu Q."/>
            <person name="Mitros T."/>
            <person name="Hellsten U."/>
            <person name="Loque D."/>
            <person name="Otillar R."/>
            <person name="Salamov A."/>
            <person name="Schmutz J."/>
            <person name="Shapiro H."/>
            <person name="Lindquist E."/>
            <person name="Lucas S."/>
            <person name="Rokhsar D."/>
            <person name="Grigoriev I.V."/>
        </authorList>
    </citation>
    <scope>NUCLEOTIDE SEQUENCE [LARGE SCALE GENOMIC DNA]</scope>
</reference>
<evidence type="ECO:0000256" key="2">
    <source>
        <dbReference type="ARBA" id="ARBA00011738"/>
    </source>
</evidence>
<accession>D8T6T6</accession>
<comment type="subunit">
    <text evidence="2 4">Homodimer.</text>
</comment>
<keyword evidence="6" id="KW-1185">Reference proteome</keyword>
<dbReference type="GO" id="GO:0009699">
    <property type="term" value="P:phenylpropanoid biosynthetic process"/>
    <property type="evidence" value="ECO:0007669"/>
    <property type="project" value="UniProtKB-ARBA"/>
</dbReference>
<comment type="similarity">
    <text evidence="1 4">Belongs to the plant dirigent protein family.</text>
</comment>
<comment type="subcellular location">
    <subcellularLocation>
        <location evidence="4">Secreted</location>
        <location evidence="4">Extracellular space</location>
        <location evidence="4">Apoplast</location>
    </subcellularLocation>
</comment>
<feature type="non-terminal residue" evidence="5">
    <location>
        <position position="1"/>
    </location>
</feature>
<proteinExistence type="inferred from homology"/>
<feature type="non-terminal residue" evidence="5">
    <location>
        <position position="128"/>
    </location>
</feature>
<evidence type="ECO:0000313" key="5">
    <source>
        <dbReference type="EMBL" id="EFJ07596.1"/>
    </source>
</evidence>
<dbReference type="OrthoDB" id="1864232at2759"/>
<evidence type="ECO:0000256" key="4">
    <source>
        <dbReference type="RuleBase" id="RU363099"/>
    </source>
</evidence>
<evidence type="ECO:0000256" key="3">
    <source>
        <dbReference type="ARBA" id="ARBA00022525"/>
    </source>
</evidence>
<dbReference type="InterPro" id="IPR004265">
    <property type="entry name" value="Dirigent"/>
</dbReference>
<dbReference type="GO" id="GO:0048046">
    <property type="term" value="C:apoplast"/>
    <property type="evidence" value="ECO:0007669"/>
    <property type="project" value="UniProtKB-SubCell"/>
</dbReference>
<name>D8T6T6_SELML</name>
<keyword evidence="4" id="KW-0052">Apoplast</keyword>
<dbReference type="HOGENOM" id="CLU_087111_2_0_1"/>
<dbReference type="Proteomes" id="UP000001514">
    <property type="component" value="Unassembled WGS sequence"/>
</dbReference>
<dbReference type="AlphaFoldDB" id="D8T6T6"/>
<evidence type="ECO:0000313" key="6">
    <source>
        <dbReference type="Proteomes" id="UP000001514"/>
    </source>
</evidence>
<keyword evidence="3 4" id="KW-0964">Secreted</keyword>
<organism evidence="6">
    <name type="scientific">Selaginella moellendorffii</name>
    <name type="common">Spikemoss</name>
    <dbReference type="NCBI Taxonomy" id="88036"/>
    <lineage>
        <taxon>Eukaryota</taxon>
        <taxon>Viridiplantae</taxon>
        <taxon>Streptophyta</taxon>
        <taxon>Embryophyta</taxon>
        <taxon>Tracheophyta</taxon>
        <taxon>Lycopodiopsida</taxon>
        <taxon>Selaginellales</taxon>
        <taxon>Selaginellaceae</taxon>
        <taxon>Selaginella</taxon>
    </lineage>
</organism>
<evidence type="ECO:0000256" key="1">
    <source>
        <dbReference type="ARBA" id="ARBA00010746"/>
    </source>
</evidence>
<dbReference type="Pfam" id="PF03018">
    <property type="entry name" value="Dirigent"/>
    <property type="match status" value="1"/>
</dbReference>
<dbReference type="PANTHER" id="PTHR21495">
    <property type="entry name" value="NUCLEOPORIN-RELATED"/>
    <property type="match status" value="1"/>
</dbReference>
<dbReference type="KEGG" id="smo:SELMODRAFT_27548"/>
<gene>
    <name evidence="5" type="ORF">SELMODRAFT_27548</name>
</gene>
<dbReference type="OMA" id="GVFRMAS"/>
<protein>
    <recommendedName>
        <fullName evidence="4">Dirigent protein</fullName>
    </recommendedName>
</protein>
<sequence length="128" mass="14043">SSKVPRRLQFFMQDRQLIANNTGVEVAAEGGNLTRYAFGTVFVIDDPITETTSNTSKVVGRGQGMYLVESRSNFHLLVSFSAYLENPQYNGTIVFHGSYKALEPTRELPIIAGTGDFRGITGYAIVST</sequence>
<dbReference type="EMBL" id="GL377683">
    <property type="protein sequence ID" value="EFJ07596.1"/>
    <property type="molecule type" value="Genomic_DNA"/>
</dbReference>
<dbReference type="Gramene" id="EFJ07596">
    <property type="protein sequence ID" value="EFJ07596"/>
    <property type="gene ID" value="SELMODRAFT_27548"/>
</dbReference>